<evidence type="ECO:0000313" key="1">
    <source>
        <dbReference type="EMBL" id="CAB4703611.1"/>
    </source>
</evidence>
<reference evidence="1" key="1">
    <citation type="submission" date="2020-05" db="EMBL/GenBank/DDBJ databases">
        <authorList>
            <person name="Chiriac C."/>
            <person name="Salcher M."/>
            <person name="Ghai R."/>
            <person name="Kavagutti S V."/>
        </authorList>
    </citation>
    <scope>NUCLEOTIDE SEQUENCE</scope>
</reference>
<protein>
    <submittedName>
        <fullName evidence="1">Unannotated protein</fullName>
    </submittedName>
</protein>
<name>A0A6J6PVY1_9ZZZZ</name>
<evidence type="ECO:0000313" key="2">
    <source>
        <dbReference type="EMBL" id="CAB4760142.1"/>
    </source>
</evidence>
<accession>A0A6J6PVY1</accession>
<dbReference type="EMBL" id="CAFBLR010000047">
    <property type="protein sequence ID" value="CAB4869582.1"/>
    <property type="molecule type" value="Genomic_DNA"/>
</dbReference>
<dbReference type="Pfam" id="PF13692">
    <property type="entry name" value="Glyco_trans_1_4"/>
    <property type="match status" value="1"/>
</dbReference>
<dbReference type="EMBL" id="CAEZXX010000038">
    <property type="protein sequence ID" value="CAB4703611.1"/>
    <property type="molecule type" value="Genomic_DNA"/>
</dbReference>
<proteinExistence type="predicted"/>
<sequence>MLKSKTDVLRLYRRYEGVVDGPWYLNTYEDVREAEINPVVHFIVSGEREERNPNRFINTSYLKQQIPLASRSRPFEYLLGVTDFLSLRLLPNVRLDYLSRTYNLTTVSQILEFLKNSDAWIQTADWFNPKEVEEWRTQTDHPHHHFLNNLRASPEFAREFRVVNMQYFRENLWFDYDALDMFDWNGENWAVVKSRVPQDVLDQIEEQFAFDPIPSFCNASALRFLRNFSAVDLDRRDLIDSAELYRNLAIRAHSVIVVDALTIGGATKYCLQLADEIARQSGERVEILVTNQNYRSVRDFLGEHRNHRSLHFHSFHEAVERSWQKSFLLALYLNSKISSNLIFCNSETGFQALRNHGRSLSETKSIFSLIFSESPTELGVSYSSRFLLDAVNAGDIVTDNENYVNHVKPRLPSDFGLKLKVLPAMVVSSKAKKSSSELRELRRAANLPITLLWFGRLELLKNFQALLDFCRLRPNILVIAYGPNELEGVYRYPANIEFRGSVNSVHEIDLDEFDAFLFTSKFEGMPNVVLEMAEMEIPIIAASVGGITETFGTESIFLYGNGISAQETAHRISQALDDLLSLNVIQLGERVKKARDLLMAKHSQSMFKDRVAEIFLKRGEV</sequence>
<dbReference type="CDD" id="cd03801">
    <property type="entry name" value="GT4_PimA-like"/>
    <property type="match status" value="1"/>
</dbReference>
<dbReference type="EMBL" id="CAEZYY010000022">
    <property type="protein sequence ID" value="CAB4760142.1"/>
    <property type="molecule type" value="Genomic_DNA"/>
</dbReference>
<evidence type="ECO:0000313" key="3">
    <source>
        <dbReference type="EMBL" id="CAB4869582.1"/>
    </source>
</evidence>
<organism evidence="1">
    <name type="scientific">freshwater metagenome</name>
    <dbReference type="NCBI Taxonomy" id="449393"/>
    <lineage>
        <taxon>unclassified sequences</taxon>
        <taxon>metagenomes</taxon>
        <taxon>ecological metagenomes</taxon>
    </lineage>
</organism>
<dbReference type="Gene3D" id="3.40.50.2000">
    <property type="entry name" value="Glycogen Phosphorylase B"/>
    <property type="match status" value="1"/>
</dbReference>
<dbReference type="AlphaFoldDB" id="A0A6J6PVY1"/>
<gene>
    <name evidence="1" type="ORF">UFOPK2602_00731</name>
    <name evidence="2" type="ORF">UFOPK2806_01594</name>
    <name evidence="3" type="ORF">UFOPK3417_00674</name>
</gene>
<dbReference type="SUPFAM" id="SSF53756">
    <property type="entry name" value="UDP-Glycosyltransferase/glycogen phosphorylase"/>
    <property type="match status" value="1"/>
</dbReference>